<evidence type="ECO:0000313" key="3">
    <source>
        <dbReference type="Proteomes" id="UP000489961"/>
    </source>
</evidence>
<evidence type="ECO:0000259" key="1">
    <source>
        <dbReference type="Pfam" id="PF00561"/>
    </source>
</evidence>
<organism evidence="2 3">
    <name type="scientific">Acinetobacter bouvetii</name>
    <dbReference type="NCBI Taxonomy" id="202951"/>
    <lineage>
        <taxon>Bacteria</taxon>
        <taxon>Pseudomonadati</taxon>
        <taxon>Pseudomonadota</taxon>
        <taxon>Gammaproteobacteria</taxon>
        <taxon>Moraxellales</taxon>
        <taxon>Moraxellaceae</taxon>
        <taxon>Acinetobacter</taxon>
    </lineage>
</organism>
<evidence type="ECO:0000313" key="2">
    <source>
        <dbReference type="EMBL" id="CAB1213294.1"/>
    </source>
</evidence>
<sequence>MPQPIHFTHANGIPSASYQKFFSALGVEYDIKAIPVIGMSPEHPVTYTWTHLVNQVIADIEQQFPNQQVIGLGHSFGSLVTLMAAYKRPDLFSQLVIMDPPFVIGPKSAIF</sequence>
<dbReference type="InterPro" id="IPR000073">
    <property type="entry name" value="AB_hydrolase_1"/>
</dbReference>
<dbReference type="GO" id="GO:0016787">
    <property type="term" value="F:hydrolase activity"/>
    <property type="evidence" value="ECO:0007669"/>
    <property type="project" value="UniProtKB-KW"/>
</dbReference>
<proteinExistence type="predicted"/>
<keyword evidence="2" id="KW-0378">Hydrolase</keyword>
<dbReference type="Proteomes" id="UP000489961">
    <property type="component" value="Unassembled WGS sequence"/>
</dbReference>
<reference evidence="2 3" key="1">
    <citation type="submission" date="2020-02" db="EMBL/GenBank/DDBJ databases">
        <authorList>
            <person name="Chaudhuri R."/>
        </authorList>
    </citation>
    <scope>NUCLEOTIDE SEQUENCE [LARGE SCALE GENOMIC DNA]</scope>
    <source>
        <strain evidence="2">SFB21</strain>
    </source>
</reference>
<dbReference type="Pfam" id="PF00561">
    <property type="entry name" value="Abhydrolase_1"/>
    <property type="match status" value="1"/>
</dbReference>
<dbReference type="EMBL" id="CADDTS010000023">
    <property type="protein sequence ID" value="CAB1213294.1"/>
    <property type="molecule type" value="Genomic_DNA"/>
</dbReference>
<accession>A0A811GCR9</accession>
<protein>
    <submittedName>
        <fullName evidence="2">Alpha/beta hydrolase family protein</fullName>
    </submittedName>
</protein>
<dbReference type="Gene3D" id="3.40.50.1820">
    <property type="entry name" value="alpha/beta hydrolase"/>
    <property type="match status" value="1"/>
</dbReference>
<feature type="domain" description="AB hydrolase-1" evidence="1">
    <location>
        <begin position="47"/>
        <end position="101"/>
    </location>
</feature>
<dbReference type="InterPro" id="IPR029058">
    <property type="entry name" value="AB_hydrolase_fold"/>
</dbReference>
<dbReference type="SUPFAM" id="SSF53474">
    <property type="entry name" value="alpha/beta-Hydrolases"/>
    <property type="match status" value="1"/>
</dbReference>
<comment type="caution">
    <text evidence="2">The sequence shown here is derived from an EMBL/GenBank/DDBJ whole genome shotgun (WGS) entry which is preliminary data.</text>
</comment>
<gene>
    <name evidence="2" type="ORF">SFB21_1327</name>
</gene>
<name>A0A811GCR9_9GAMM</name>
<dbReference type="AlphaFoldDB" id="A0A811GCR9"/>